<keyword evidence="4" id="KW-1185">Reference proteome</keyword>
<evidence type="ECO:0000313" key="4">
    <source>
        <dbReference type="Proteomes" id="UP001634394"/>
    </source>
</evidence>
<dbReference type="EMBL" id="JBJQND010000009">
    <property type="protein sequence ID" value="KAL3865530.1"/>
    <property type="molecule type" value="Genomic_DNA"/>
</dbReference>
<protein>
    <submittedName>
        <fullName evidence="3">Uncharacterized protein</fullName>
    </submittedName>
</protein>
<proteinExistence type="predicted"/>
<feature type="chain" id="PRO_5044725154" evidence="1">
    <location>
        <begin position="19"/>
        <end position="191"/>
    </location>
</feature>
<accession>A0ABD3VW02</accession>
<comment type="caution">
    <text evidence="3">The sequence shown here is derived from an EMBL/GenBank/DDBJ whole genome shotgun (WGS) entry which is preliminary data.</text>
</comment>
<evidence type="ECO:0000256" key="1">
    <source>
        <dbReference type="SAM" id="SignalP"/>
    </source>
</evidence>
<name>A0ABD3VW02_SINWO</name>
<dbReference type="EMBL" id="JBJQND010000009">
    <property type="protein sequence ID" value="KAL3865523.1"/>
    <property type="molecule type" value="Genomic_DNA"/>
</dbReference>
<evidence type="ECO:0000313" key="3">
    <source>
        <dbReference type="EMBL" id="KAL3865530.1"/>
    </source>
</evidence>
<organism evidence="3 4">
    <name type="scientific">Sinanodonta woodiana</name>
    <name type="common">Chinese pond mussel</name>
    <name type="synonym">Anodonta woodiana</name>
    <dbReference type="NCBI Taxonomy" id="1069815"/>
    <lineage>
        <taxon>Eukaryota</taxon>
        <taxon>Metazoa</taxon>
        <taxon>Spiralia</taxon>
        <taxon>Lophotrochozoa</taxon>
        <taxon>Mollusca</taxon>
        <taxon>Bivalvia</taxon>
        <taxon>Autobranchia</taxon>
        <taxon>Heteroconchia</taxon>
        <taxon>Palaeoheterodonta</taxon>
        <taxon>Unionida</taxon>
        <taxon>Unionoidea</taxon>
        <taxon>Unionidae</taxon>
        <taxon>Unioninae</taxon>
        <taxon>Sinanodonta</taxon>
    </lineage>
</organism>
<dbReference type="Proteomes" id="UP001634394">
    <property type="component" value="Unassembled WGS sequence"/>
</dbReference>
<reference evidence="3 4" key="1">
    <citation type="submission" date="2024-11" db="EMBL/GenBank/DDBJ databases">
        <title>Chromosome-level genome assembly of the freshwater bivalve Anodonta woodiana.</title>
        <authorList>
            <person name="Chen X."/>
        </authorList>
    </citation>
    <scope>NUCLEOTIDE SEQUENCE [LARGE SCALE GENOMIC DNA]</scope>
    <source>
        <strain evidence="3">MN2024</strain>
        <tissue evidence="3">Gills</tissue>
    </source>
</reference>
<feature type="signal peptide" evidence="1">
    <location>
        <begin position="1"/>
        <end position="18"/>
    </location>
</feature>
<dbReference type="AlphaFoldDB" id="A0ABD3VW02"/>
<gene>
    <name evidence="2" type="ORF">ACJMK2_042899</name>
    <name evidence="3" type="ORF">ACJMK2_042906</name>
</gene>
<sequence>MKLFIITVAAFLLVGLDAYSIINFPKKFEDDDNADIEQLMDFIDDFMSRVDINELLQENGEGDTSSTMDVLGEAQTIEIIDDTHNVLQNYKDVMGCSGNTCRMCYKSACVSITYKDSSKQFRVSVRYMGITVFSRNFAARNMRYCRTLRLKFMRVTACAEIRNLRISNGRACLDLKLSVSRFSKTFYNLCM</sequence>
<evidence type="ECO:0000313" key="2">
    <source>
        <dbReference type="EMBL" id="KAL3865523.1"/>
    </source>
</evidence>
<keyword evidence="1" id="KW-0732">Signal</keyword>